<dbReference type="AlphaFoldDB" id="A0A4U8TC20"/>
<keyword evidence="1" id="KW-0732">Signal</keyword>
<accession>A0A4U8TC20</accession>
<dbReference type="Proteomes" id="UP000029733">
    <property type="component" value="Unassembled WGS sequence"/>
</dbReference>
<evidence type="ECO:0000256" key="1">
    <source>
        <dbReference type="SAM" id="SignalP"/>
    </source>
</evidence>
<feature type="signal peptide" evidence="1">
    <location>
        <begin position="1"/>
        <end position="24"/>
    </location>
</feature>
<feature type="chain" id="PRO_5020834988" evidence="1">
    <location>
        <begin position="25"/>
        <end position="216"/>
    </location>
</feature>
<keyword evidence="4" id="KW-1185">Reference proteome</keyword>
<dbReference type="InterPro" id="IPR012347">
    <property type="entry name" value="Ferritin-like"/>
</dbReference>
<name>A0A4U8TC20_9HELI</name>
<dbReference type="STRING" id="1677920.LS71_00090"/>
<gene>
    <name evidence="3" type="ORF">LS71_001740</name>
</gene>
<proteinExistence type="predicted"/>
<dbReference type="RefSeq" id="WP_034352011.1">
    <property type="nucleotide sequence ID" value="NZ_JRPR02000001.1"/>
</dbReference>
<dbReference type="EMBL" id="JRPR02000001">
    <property type="protein sequence ID" value="TLD97496.1"/>
    <property type="molecule type" value="Genomic_DNA"/>
</dbReference>
<evidence type="ECO:0000259" key="2">
    <source>
        <dbReference type="Pfam" id="PF03713"/>
    </source>
</evidence>
<evidence type="ECO:0000313" key="4">
    <source>
        <dbReference type="Proteomes" id="UP000029733"/>
    </source>
</evidence>
<dbReference type="InterPro" id="IPR005183">
    <property type="entry name" value="DUF305_CopM-like"/>
</dbReference>
<dbReference type="Gene3D" id="1.20.1260.10">
    <property type="match status" value="2"/>
</dbReference>
<protein>
    <submittedName>
        <fullName evidence="3">DUF305 domain-containing protein</fullName>
    </submittedName>
</protein>
<dbReference type="PANTHER" id="PTHR36933">
    <property type="entry name" value="SLL0788 PROTEIN"/>
    <property type="match status" value="1"/>
</dbReference>
<organism evidence="3 4">
    <name type="scientific">Helicobacter jaachi</name>
    <dbReference type="NCBI Taxonomy" id="1677920"/>
    <lineage>
        <taxon>Bacteria</taxon>
        <taxon>Pseudomonadati</taxon>
        <taxon>Campylobacterota</taxon>
        <taxon>Epsilonproteobacteria</taxon>
        <taxon>Campylobacterales</taxon>
        <taxon>Helicobacteraceae</taxon>
        <taxon>Helicobacter</taxon>
    </lineage>
</organism>
<dbReference type="Pfam" id="PF03713">
    <property type="entry name" value="DUF305"/>
    <property type="match status" value="1"/>
</dbReference>
<feature type="domain" description="DUF305" evidence="2">
    <location>
        <begin position="65"/>
        <end position="212"/>
    </location>
</feature>
<comment type="caution">
    <text evidence="3">The sequence shown here is derived from an EMBL/GenBank/DDBJ whole genome shotgun (WGS) entry which is preliminary data.</text>
</comment>
<reference evidence="3 4" key="1">
    <citation type="journal article" date="2014" name="Genome Announc.">
        <title>Draft genome sequences of eight enterohepatic helicobacter species isolated from both laboratory and wild rodents.</title>
        <authorList>
            <person name="Sheh A."/>
            <person name="Shen Z."/>
            <person name="Fox J.G."/>
        </authorList>
    </citation>
    <scope>NUCLEOTIDE SEQUENCE [LARGE SCALE GENOMIC DNA]</scope>
    <source>
        <strain evidence="3 4">MIT 09-6949</strain>
    </source>
</reference>
<evidence type="ECO:0000313" key="3">
    <source>
        <dbReference type="EMBL" id="TLD97496.1"/>
    </source>
</evidence>
<sequence>MHIKLLLSALALSFAHLLAQNAPAHTMQHHQEMLDSKAPSLSTQILNAMHEPMMKAVFLEDDNLDLNFLTNMIPHHQGAIDSAKLLLEHSKNKKVRAIAQNIIKAQEAEIAEFEALLPPLKEQKKLYSPKEVTLFNNQAKADMEAMGKDMSSIKLTHKIDKDFLLGMIPHHQGAVNASKQILQYTQNEDIKAIALRIIKDQEQEIEQFQTLLKTMH</sequence>
<dbReference type="OrthoDB" id="517560at2"/>
<dbReference type="PANTHER" id="PTHR36933:SF1">
    <property type="entry name" value="SLL0788 PROTEIN"/>
    <property type="match status" value="1"/>
</dbReference>